<comment type="caution">
    <text evidence="3">The sequence shown here is derived from an EMBL/GenBank/DDBJ whole genome shotgun (WGS) entry which is preliminary data.</text>
</comment>
<name>A0ABV7HEP9_9GAMM</name>
<organism evidence="3 4">
    <name type="scientific">Litoribrevibacter euphylliae</name>
    <dbReference type="NCBI Taxonomy" id="1834034"/>
    <lineage>
        <taxon>Bacteria</taxon>
        <taxon>Pseudomonadati</taxon>
        <taxon>Pseudomonadota</taxon>
        <taxon>Gammaproteobacteria</taxon>
        <taxon>Oceanospirillales</taxon>
        <taxon>Oceanospirillaceae</taxon>
        <taxon>Litoribrevibacter</taxon>
    </lineage>
</organism>
<feature type="region of interest" description="Disordered" evidence="1">
    <location>
        <begin position="101"/>
        <end position="129"/>
    </location>
</feature>
<keyword evidence="2" id="KW-0472">Membrane</keyword>
<keyword evidence="2" id="KW-1133">Transmembrane helix</keyword>
<accession>A0ABV7HEP9</accession>
<dbReference type="Proteomes" id="UP001595476">
    <property type="component" value="Unassembled WGS sequence"/>
</dbReference>
<feature type="transmembrane region" description="Helical" evidence="2">
    <location>
        <begin position="12"/>
        <end position="29"/>
    </location>
</feature>
<sequence>MKYNDRIQNYRFGRITIFLVVAACLYVLSEKPELLKLSEYSTEYRDQLAQKMDRLSLQYFIDTNVDGECTLVIMQNGEPQALTEYDETSDLACKRILPYIKPPQSQPASSKASFSDQELLDIPQTDDIQ</sequence>
<evidence type="ECO:0000313" key="4">
    <source>
        <dbReference type="Proteomes" id="UP001595476"/>
    </source>
</evidence>
<keyword evidence="4" id="KW-1185">Reference proteome</keyword>
<evidence type="ECO:0000256" key="2">
    <source>
        <dbReference type="SAM" id="Phobius"/>
    </source>
</evidence>
<keyword evidence="2" id="KW-0812">Transmembrane</keyword>
<protein>
    <submittedName>
        <fullName evidence="3">Uncharacterized protein</fullName>
    </submittedName>
</protein>
<proteinExistence type="predicted"/>
<reference evidence="4" key="1">
    <citation type="journal article" date="2019" name="Int. J. Syst. Evol. Microbiol.">
        <title>The Global Catalogue of Microorganisms (GCM) 10K type strain sequencing project: providing services to taxonomists for standard genome sequencing and annotation.</title>
        <authorList>
            <consortium name="The Broad Institute Genomics Platform"/>
            <consortium name="The Broad Institute Genome Sequencing Center for Infectious Disease"/>
            <person name="Wu L."/>
            <person name="Ma J."/>
        </authorList>
    </citation>
    <scope>NUCLEOTIDE SEQUENCE [LARGE SCALE GENOMIC DNA]</scope>
    <source>
        <strain evidence="4">KCTC 52438</strain>
    </source>
</reference>
<gene>
    <name evidence="3" type="ORF">ACFOEK_14935</name>
</gene>
<dbReference type="EMBL" id="JBHRSZ010000006">
    <property type="protein sequence ID" value="MFC3152327.1"/>
    <property type="molecule type" value="Genomic_DNA"/>
</dbReference>
<dbReference type="RefSeq" id="WP_386722254.1">
    <property type="nucleotide sequence ID" value="NZ_JBHRSZ010000006.1"/>
</dbReference>
<evidence type="ECO:0000313" key="3">
    <source>
        <dbReference type="EMBL" id="MFC3152327.1"/>
    </source>
</evidence>
<evidence type="ECO:0000256" key="1">
    <source>
        <dbReference type="SAM" id="MobiDB-lite"/>
    </source>
</evidence>